<dbReference type="InterPro" id="IPR053201">
    <property type="entry name" value="Flavunoidine_N-MTase"/>
</dbReference>
<dbReference type="Gene3D" id="2.170.270.10">
    <property type="entry name" value="SET domain"/>
    <property type="match status" value="1"/>
</dbReference>
<dbReference type="STRING" id="1220924.W2RNR5"/>
<protein>
    <recommendedName>
        <fullName evidence="3">SET domain-containing protein</fullName>
    </recommendedName>
</protein>
<dbReference type="HOGENOM" id="CLU_073382_2_0_1"/>
<evidence type="ECO:0000313" key="1">
    <source>
        <dbReference type="EMBL" id="ETN37960.1"/>
    </source>
</evidence>
<dbReference type="EMBL" id="KB822723">
    <property type="protein sequence ID" value="ETN37960.1"/>
    <property type="molecule type" value="Genomic_DNA"/>
</dbReference>
<dbReference type="GeneID" id="19974922"/>
<gene>
    <name evidence="1" type="ORF">HMPREF1541_07583</name>
</gene>
<dbReference type="VEuPathDB" id="FungiDB:HMPREF1541_07583"/>
<keyword evidence="2" id="KW-1185">Reference proteome</keyword>
<dbReference type="PANTHER" id="PTHR12350">
    <property type="entry name" value="HISTONE-LYSINE N-METHYLTRANSFERASE-RELATED"/>
    <property type="match status" value="1"/>
</dbReference>
<dbReference type="InParanoid" id="W2RNR5"/>
<dbReference type="OrthoDB" id="5984008at2759"/>
<accession>W2RNR5</accession>
<dbReference type="AlphaFoldDB" id="W2RNR5"/>
<dbReference type="RefSeq" id="XP_008720129.1">
    <property type="nucleotide sequence ID" value="XM_008721907.1"/>
</dbReference>
<dbReference type="Proteomes" id="UP000030752">
    <property type="component" value="Unassembled WGS sequence"/>
</dbReference>
<dbReference type="eggNOG" id="ENOG502S11B">
    <property type="taxonomic scope" value="Eukaryota"/>
</dbReference>
<sequence length="168" mass="18888">MSKPRYPLSANQLESLVEYVPSTGEPFSIISKVSSPAGSVLTPITSATKTDIKAYSSVQVSRTQHVELNSALLYMNHSCAPSVEVDTSKMEVRVSRHRDLRAGDHVTFFYPSSEWDMARPFDCECKSEGCLKLISGASNMDMHMLRERGYFLNKHILELVEERGELRN</sequence>
<dbReference type="SUPFAM" id="SSF82199">
    <property type="entry name" value="SET domain"/>
    <property type="match status" value="1"/>
</dbReference>
<organism evidence="1 2">
    <name type="scientific">Cyphellophora europaea (strain CBS 101466)</name>
    <name type="common">Phialophora europaea</name>
    <dbReference type="NCBI Taxonomy" id="1220924"/>
    <lineage>
        <taxon>Eukaryota</taxon>
        <taxon>Fungi</taxon>
        <taxon>Dikarya</taxon>
        <taxon>Ascomycota</taxon>
        <taxon>Pezizomycotina</taxon>
        <taxon>Eurotiomycetes</taxon>
        <taxon>Chaetothyriomycetidae</taxon>
        <taxon>Chaetothyriales</taxon>
        <taxon>Cyphellophoraceae</taxon>
        <taxon>Cyphellophora</taxon>
    </lineage>
</organism>
<name>W2RNR5_CYPE1</name>
<proteinExistence type="predicted"/>
<evidence type="ECO:0000313" key="2">
    <source>
        <dbReference type="Proteomes" id="UP000030752"/>
    </source>
</evidence>
<evidence type="ECO:0008006" key="3">
    <source>
        <dbReference type="Google" id="ProtNLM"/>
    </source>
</evidence>
<reference evidence="1 2" key="1">
    <citation type="submission" date="2013-03" db="EMBL/GenBank/DDBJ databases">
        <title>The Genome Sequence of Phialophora europaea CBS 101466.</title>
        <authorList>
            <consortium name="The Broad Institute Genomics Platform"/>
            <person name="Cuomo C."/>
            <person name="de Hoog S."/>
            <person name="Gorbushina A."/>
            <person name="Walker B."/>
            <person name="Young S.K."/>
            <person name="Zeng Q."/>
            <person name="Gargeya S."/>
            <person name="Fitzgerald M."/>
            <person name="Haas B."/>
            <person name="Abouelleil A."/>
            <person name="Allen A.W."/>
            <person name="Alvarado L."/>
            <person name="Arachchi H.M."/>
            <person name="Berlin A.M."/>
            <person name="Chapman S.B."/>
            <person name="Gainer-Dewar J."/>
            <person name="Goldberg J."/>
            <person name="Griggs A."/>
            <person name="Gujja S."/>
            <person name="Hansen M."/>
            <person name="Howarth C."/>
            <person name="Imamovic A."/>
            <person name="Ireland A."/>
            <person name="Larimer J."/>
            <person name="McCowan C."/>
            <person name="Murphy C."/>
            <person name="Pearson M."/>
            <person name="Poon T.W."/>
            <person name="Priest M."/>
            <person name="Roberts A."/>
            <person name="Saif S."/>
            <person name="Shea T."/>
            <person name="Sisk P."/>
            <person name="Sykes S."/>
            <person name="Wortman J."/>
            <person name="Nusbaum C."/>
            <person name="Birren B."/>
        </authorList>
    </citation>
    <scope>NUCLEOTIDE SEQUENCE [LARGE SCALE GENOMIC DNA]</scope>
    <source>
        <strain evidence="1 2">CBS 101466</strain>
    </source>
</reference>
<dbReference type="InterPro" id="IPR046341">
    <property type="entry name" value="SET_dom_sf"/>
</dbReference>
<dbReference type="PANTHER" id="PTHR12350:SF19">
    <property type="entry name" value="SET DOMAIN-CONTAINING PROTEIN"/>
    <property type="match status" value="1"/>
</dbReference>